<keyword evidence="2" id="KW-1185">Reference proteome</keyword>
<dbReference type="CDD" id="cd20745">
    <property type="entry name" value="FIX_RhsA_AHH_HNH-like"/>
    <property type="match status" value="1"/>
</dbReference>
<accession>A0A937FVR2</accession>
<dbReference type="PANTHER" id="PTHR32305:SF15">
    <property type="entry name" value="PROTEIN RHSA-RELATED"/>
    <property type="match status" value="1"/>
</dbReference>
<dbReference type="InterPro" id="IPR022385">
    <property type="entry name" value="Rhs_assc_core"/>
</dbReference>
<comment type="caution">
    <text evidence="1">The sequence shown here is derived from an EMBL/GenBank/DDBJ whole genome shotgun (WGS) entry which is preliminary data.</text>
</comment>
<sequence>MLTTFAYNNGLYNRHEREFYGFDEVVTTTHDTGNGDAPYIGVTQTFANKNYYEKGLLLKEVMADADGNLFTEEINSYELLDVDSGDPLSDGFTSSDNGTAFPALTQTISKFYEGQVEAGKTTSMLYEYDARGNVVRYTDLGDEGDEDDLFARISYHNVNSSYIKSVPSSIIVESNAGTLRKREADIDQNTGNITRIRQRLEDESVAVHDLNYDTYGNLETITGPENSTEQRLSFEYSYDEQVHTYVTSVSNSYGYTSEATYDFKFGKVLESIDLNGNKISYELDDLGRVEKVTGPYEQQGAPYTIKFEYHPEADVPWALTKHYDPQNNGNDMETVVLVDGLGKMLQTKKDAAIFQGEGKADKEMMVVSGRVLFDAFGRRVEAYYPTLEATGSQGKFNSTFDSIDPTLTTYDILDRGLTITLPDGSTTKTEYSFREDRNNRKQFSTLTTDANGIKTEQFTDARRRVTAVKNFTSDGAVWKSFEYNAINEMISSIDDQGNSISSEYDWLGRVIKRVHPDAGTSLYTYDLANNLIELVTANLAESGNVITYKYDFERLTDVVYPINAENNIHYTYGEAGSEFNRVGRVVLQEDASGAQEFFYGPLGEVVKNVRTVVIPQFADQTFVTEWAYDTWNRLESMIYPDGEEVTFHYNVGGFLSSMEGKKKGAKYNYVEQLGYDKFDQRVYLEYGNGAKTTYTYEPDRRRLKTMTATTAANRNFMDNVYEYDAVSNILSLKNNAPVPNSNLMGGSSEYTFEYDDLYRLTAAEGVFTGSNEQHRYSMSLNYNTVGSILQKKQLHERSGGDGSAFTKQHKTTYDNTYAYGDEQPHAPKHIGDRAYTYDANGNQTGWTHDVSGQRREILWDEENRIRAISDNGANFHYAYDASGMRVLKGKSSGQSIYKNGKWKTGSGQMGNYTVYVNPYIVLKSGGYTKHYYIESQRILSKLGGGFDNNGQGPLKAGEGKINYNSKHDKLFEGIVRNLKFLADDGSILTAGKSGKIPPGQIIGDSPNNTEQFQYFYHPDHLGSTSFVTDASGEVYQHLEYFAFGETFVEEHSNTHRTPYLFNGKELDDETGLYYFGARYYDPQVSIWLSSDPLADLAPNWSPYIYTFNNPLKLKDPNGQWPSWSEALDVVQTGLDVVGMIPAVGNVADLANAGISVARGNYGDAALSLAAAVPGAGLAAGGAKLAKKAYKAVKAVDKASDATRALDKGLDMTKTVDKVNDAAKSSSKYKGGAYGKMEGKSTTGYEKHHMPADAISPLSRYKGGAIQIDPADHKLTASFGSSKAAKAFRAKQKQLIESGDFKSAFEMDVKDIRSKFGSKYDEAIKQAREYYKKEGLF</sequence>
<dbReference type="Proteomes" id="UP000614216">
    <property type="component" value="Unassembled WGS sequence"/>
</dbReference>
<dbReference type="EMBL" id="JAEUGD010000008">
    <property type="protein sequence ID" value="MBL6445373.1"/>
    <property type="molecule type" value="Genomic_DNA"/>
</dbReference>
<name>A0A937FVR2_9BACT</name>
<protein>
    <recommendedName>
        <fullName evidence="3">RHS repeat-associated core domain-containing protein</fullName>
    </recommendedName>
</protein>
<dbReference type="RefSeq" id="WP_202854920.1">
    <property type="nucleotide sequence ID" value="NZ_JAEUGD010000008.1"/>
</dbReference>
<organism evidence="1 2">
    <name type="scientific">Fulvivirga marina</name>
    <dbReference type="NCBI Taxonomy" id="2494733"/>
    <lineage>
        <taxon>Bacteria</taxon>
        <taxon>Pseudomonadati</taxon>
        <taxon>Bacteroidota</taxon>
        <taxon>Cytophagia</taxon>
        <taxon>Cytophagales</taxon>
        <taxon>Fulvivirgaceae</taxon>
        <taxon>Fulvivirga</taxon>
    </lineage>
</organism>
<dbReference type="PANTHER" id="PTHR32305">
    <property type="match status" value="1"/>
</dbReference>
<gene>
    <name evidence="1" type="ORF">JMN32_03585</name>
</gene>
<reference evidence="1" key="1">
    <citation type="submission" date="2021-01" db="EMBL/GenBank/DDBJ databases">
        <title>Fulvivirga kasyanovii gen. nov., sp nov., a novel member of the phylum Bacteroidetes isolated from seawater in a mussel farm.</title>
        <authorList>
            <person name="Zhao L.-H."/>
            <person name="Wang Z.-J."/>
        </authorList>
    </citation>
    <scope>NUCLEOTIDE SEQUENCE</scope>
    <source>
        <strain evidence="1">29W222</strain>
    </source>
</reference>
<evidence type="ECO:0000313" key="1">
    <source>
        <dbReference type="EMBL" id="MBL6445373.1"/>
    </source>
</evidence>
<evidence type="ECO:0008006" key="3">
    <source>
        <dbReference type="Google" id="ProtNLM"/>
    </source>
</evidence>
<evidence type="ECO:0000313" key="2">
    <source>
        <dbReference type="Proteomes" id="UP000614216"/>
    </source>
</evidence>
<proteinExistence type="predicted"/>
<dbReference type="NCBIfam" id="TIGR03696">
    <property type="entry name" value="Rhs_assc_core"/>
    <property type="match status" value="1"/>
</dbReference>
<dbReference type="InterPro" id="IPR050708">
    <property type="entry name" value="T6SS_VgrG/RHS"/>
</dbReference>
<dbReference type="Gene3D" id="2.180.10.10">
    <property type="entry name" value="RHS repeat-associated core"/>
    <property type="match status" value="2"/>
</dbReference>